<evidence type="ECO:0000313" key="1">
    <source>
        <dbReference type="EMBL" id="CAE7454488.1"/>
    </source>
</evidence>
<gene>
    <name evidence="1" type="primary">ubiad1</name>
    <name evidence="1" type="ORF">SPIL2461_LOCUS11153</name>
</gene>
<reference evidence="1" key="1">
    <citation type="submission" date="2021-02" db="EMBL/GenBank/DDBJ databases">
        <authorList>
            <person name="Dougan E. K."/>
            <person name="Rhodes N."/>
            <person name="Thang M."/>
            <person name="Chan C."/>
        </authorList>
    </citation>
    <scope>NUCLEOTIDE SEQUENCE</scope>
</reference>
<feature type="non-terminal residue" evidence="1">
    <location>
        <position position="1"/>
    </location>
</feature>
<proteinExistence type="predicted"/>
<comment type="caution">
    <text evidence="1">The sequence shown here is derived from an EMBL/GenBank/DDBJ whole genome shotgun (WGS) entry which is preliminary data.</text>
</comment>
<dbReference type="EMBL" id="CAJNIZ010021659">
    <property type="protein sequence ID" value="CAE7454488.1"/>
    <property type="molecule type" value="Genomic_DNA"/>
</dbReference>
<organism evidence="1 2">
    <name type="scientific">Symbiodinium pilosum</name>
    <name type="common">Dinoflagellate</name>
    <dbReference type="NCBI Taxonomy" id="2952"/>
    <lineage>
        <taxon>Eukaryota</taxon>
        <taxon>Sar</taxon>
        <taxon>Alveolata</taxon>
        <taxon>Dinophyceae</taxon>
        <taxon>Suessiales</taxon>
        <taxon>Symbiodiniaceae</taxon>
        <taxon>Symbiodinium</taxon>
    </lineage>
</organism>
<dbReference type="AlphaFoldDB" id="A0A812RVS9"/>
<sequence>AYKNLPLSIQARDEAFLSLFNPRANKAELFSQKVLPFGARSSVHGFIRISFGMWRVGLTLLLLHWSIFVDDYIGAEVPPLAKVFELCVETLFRILGWETSADKDQPFIRNTSKRKQELIDLISDILSRGLLTSKECQRLRGRIQFASNQVAGKRAGLAYKALSRHLVSGDPRVGVLRDNFLEGPPRTLCSNMLHLWHMCVDASHDGDRVGLGGVLISGSGCKVACFSVWACDELRSLISPGSGNPIFEYECLAILLGLCTWSGLIRGRNVVVFSNNQGTLGAMISGSSDNECGALIVNRTHDLLDTMCVNAWFERVNTASNIADPPSRGADLEGLGKRFEVDALRVAKEALSSWD</sequence>
<dbReference type="Proteomes" id="UP000649617">
    <property type="component" value="Unassembled WGS sequence"/>
</dbReference>
<keyword evidence="2" id="KW-1185">Reference proteome</keyword>
<name>A0A812RVS9_SYMPI</name>
<dbReference type="OrthoDB" id="420994at2759"/>
<protein>
    <submittedName>
        <fullName evidence="1">Ubiad1 protein</fullName>
    </submittedName>
</protein>
<evidence type="ECO:0000313" key="2">
    <source>
        <dbReference type="Proteomes" id="UP000649617"/>
    </source>
</evidence>
<accession>A0A812RVS9</accession>